<dbReference type="InterPro" id="IPR041679">
    <property type="entry name" value="DNA2/NAM7-like_C"/>
</dbReference>
<dbReference type="RefSeq" id="XP_044651121.1">
    <property type="nucleotide sequence ID" value="XM_044795186.1"/>
</dbReference>
<evidence type="ECO:0000313" key="8">
    <source>
        <dbReference type="EMBL" id="GIZ36634.1"/>
    </source>
</evidence>
<gene>
    <name evidence="8" type="ORF">CKM354_000010400</name>
</gene>
<evidence type="ECO:0000256" key="3">
    <source>
        <dbReference type="ARBA" id="ARBA00022801"/>
    </source>
</evidence>
<evidence type="ECO:0000256" key="2">
    <source>
        <dbReference type="ARBA" id="ARBA00022741"/>
    </source>
</evidence>
<dbReference type="PANTHER" id="PTHR43788">
    <property type="entry name" value="DNA2/NAM7 HELICASE FAMILY MEMBER"/>
    <property type="match status" value="1"/>
</dbReference>
<evidence type="ECO:0000259" key="6">
    <source>
        <dbReference type="Pfam" id="PF13086"/>
    </source>
</evidence>
<accession>A0A9P3C565</accession>
<dbReference type="InterPro" id="IPR027417">
    <property type="entry name" value="P-loop_NTPase"/>
</dbReference>
<reference evidence="8 9" key="1">
    <citation type="submission" date="2021-01" db="EMBL/GenBank/DDBJ databases">
        <title>Cercospora kikuchii MAFF 305040 whole genome shotgun sequence.</title>
        <authorList>
            <person name="Kashiwa T."/>
            <person name="Suzuki T."/>
        </authorList>
    </citation>
    <scope>NUCLEOTIDE SEQUENCE [LARGE SCALE GENOMIC DNA]</scope>
    <source>
        <strain evidence="8 9">MAFF 305040</strain>
    </source>
</reference>
<dbReference type="OrthoDB" id="3944522at2759"/>
<dbReference type="Pfam" id="PF13086">
    <property type="entry name" value="AAA_11"/>
    <property type="match status" value="1"/>
</dbReference>
<dbReference type="InterPro" id="IPR050534">
    <property type="entry name" value="Coronavir_polyprotein_1ab"/>
</dbReference>
<evidence type="ECO:0000256" key="1">
    <source>
        <dbReference type="ARBA" id="ARBA00007913"/>
    </source>
</evidence>
<evidence type="ECO:0000313" key="9">
    <source>
        <dbReference type="Proteomes" id="UP000825890"/>
    </source>
</evidence>
<dbReference type="GO" id="GO:0016787">
    <property type="term" value="F:hydrolase activity"/>
    <property type="evidence" value="ECO:0007669"/>
    <property type="project" value="UniProtKB-KW"/>
</dbReference>
<keyword evidence="4" id="KW-0347">Helicase</keyword>
<keyword evidence="2" id="KW-0547">Nucleotide-binding</keyword>
<keyword evidence="5" id="KW-0067">ATP-binding</keyword>
<feature type="domain" description="DNA2/NAM7 helicase helicase" evidence="6">
    <location>
        <begin position="49"/>
        <end position="290"/>
    </location>
</feature>
<feature type="domain" description="DNA2/NAM7 helicase-like C-terminal" evidence="7">
    <location>
        <begin position="301"/>
        <end position="414"/>
    </location>
</feature>
<name>A0A9P3C565_9PEZI</name>
<dbReference type="InterPro" id="IPR041677">
    <property type="entry name" value="DNA2/NAM7_AAA_11"/>
</dbReference>
<keyword evidence="9" id="KW-1185">Reference proteome</keyword>
<comment type="similarity">
    <text evidence="1">Belongs to the DNA2/NAM7 helicase family.</text>
</comment>
<dbReference type="EMBL" id="BOLY01000001">
    <property type="protein sequence ID" value="GIZ36634.1"/>
    <property type="molecule type" value="Genomic_DNA"/>
</dbReference>
<dbReference type="AlphaFoldDB" id="A0A9P3C565"/>
<dbReference type="GeneID" id="68285679"/>
<protein>
    <submittedName>
        <fullName evidence="8">Uncharacterized protein</fullName>
    </submittedName>
</protein>
<dbReference type="Proteomes" id="UP000825890">
    <property type="component" value="Unassembled WGS sequence"/>
</dbReference>
<keyword evidence="3" id="KW-0378">Hydrolase</keyword>
<dbReference type="SUPFAM" id="SSF52540">
    <property type="entry name" value="P-loop containing nucleoside triphosphate hydrolases"/>
    <property type="match status" value="1"/>
</dbReference>
<sequence length="419" mass="47358">MEDGSKLGFWKRLVLAQDLSDSWLEANKRLSVNGYMRARIRAVCTERRLNSEQSAAVLHFCQHRVTVIIGLPGIGKSTLVAAINELLEESKMKYWVRSESNAAVYVLAEKLAGEKQDQQAEGFLRIWPAFSEGYKCDQDDTRILSLEQTIRRRLTARENGRLGRPYWKEEGDQLRSFRSAHDQLASPPEEDKESEDEYEKYLENLRSTSHDALRTLQVGYAATSKGIFSTAAAASGPFLRRFRPQALLMDESSQMTEARAVHSIVLAAQSKLDRVLIIGDPKQLPPAIFSLRNIFLEYGNMSLMERLINAGLRPITLVEQYRMYLSISSIINSTSYNGKLSDGSTVRGREHAARFQAFMAQLATRSKTPFNTAISSITISPERRAALHYVPQMMQSQMMQGSTSRYNVQTAVIVLRTIF</sequence>
<dbReference type="GO" id="GO:0005524">
    <property type="term" value="F:ATP binding"/>
    <property type="evidence" value="ECO:0007669"/>
    <property type="project" value="UniProtKB-KW"/>
</dbReference>
<organism evidence="8 9">
    <name type="scientific">Cercospora kikuchii</name>
    <dbReference type="NCBI Taxonomy" id="84275"/>
    <lineage>
        <taxon>Eukaryota</taxon>
        <taxon>Fungi</taxon>
        <taxon>Dikarya</taxon>
        <taxon>Ascomycota</taxon>
        <taxon>Pezizomycotina</taxon>
        <taxon>Dothideomycetes</taxon>
        <taxon>Dothideomycetidae</taxon>
        <taxon>Mycosphaerellales</taxon>
        <taxon>Mycosphaerellaceae</taxon>
        <taxon>Cercospora</taxon>
    </lineage>
</organism>
<proteinExistence type="inferred from homology"/>
<dbReference type="Gene3D" id="3.40.50.300">
    <property type="entry name" value="P-loop containing nucleotide triphosphate hydrolases"/>
    <property type="match status" value="1"/>
</dbReference>
<evidence type="ECO:0000256" key="4">
    <source>
        <dbReference type="ARBA" id="ARBA00022806"/>
    </source>
</evidence>
<evidence type="ECO:0000256" key="5">
    <source>
        <dbReference type="ARBA" id="ARBA00022840"/>
    </source>
</evidence>
<dbReference type="Pfam" id="PF13087">
    <property type="entry name" value="AAA_12"/>
    <property type="match status" value="1"/>
</dbReference>
<evidence type="ECO:0000259" key="7">
    <source>
        <dbReference type="Pfam" id="PF13087"/>
    </source>
</evidence>
<comment type="caution">
    <text evidence="8">The sequence shown here is derived from an EMBL/GenBank/DDBJ whole genome shotgun (WGS) entry which is preliminary data.</text>
</comment>
<dbReference type="GO" id="GO:0043139">
    <property type="term" value="F:5'-3' DNA helicase activity"/>
    <property type="evidence" value="ECO:0007669"/>
    <property type="project" value="TreeGrafter"/>
</dbReference>
<dbReference type="PANTHER" id="PTHR43788:SF8">
    <property type="entry name" value="DNA-BINDING PROTEIN SMUBP-2"/>
    <property type="match status" value="1"/>
</dbReference>